<dbReference type="EMBL" id="FN653073">
    <property type="protein sequence ID" value="CBY10978.1"/>
    <property type="molecule type" value="Genomic_DNA"/>
</dbReference>
<dbReference type="Proteomes" id="UP000001307">
    <property type="component" value="Unassembled WGS sequence"/>
</dbReference>
<feature type="region of interest" description="Disordered" evidence="1">
    <location>
        <begin position="20"/>
        <end position="55"/>
    </location>
</feature>
<evidence type="ECO:0000256" key="1">
    <source>
        <dbReference type="SAM" id="MobiDB-lite"/>
    </source>
</evidence>
<evidence type="ECO:0000313" key="3">
    <source>
        <dbReference type="Proteomes" id="UP000001307"/>
    </source>
</evidence>
<name>E4XLX1_OIKDI</name>
<organism evidence="2">
    <name type="scientific">Oikopleura dioica</name>
    <name type="common">Tunicate</name>
    <dbReference type="NCBI Taxonomy" id="34765"/>
    <lineage>
        <taxon>Eukaryota</taxon>
        <taxon>Metazoa</taxon>
        <taxon>Chordata</taxon>
        <taxon>Tunicata</taxon>
        <taxon>Appendicularia</taxon>
        <taxon>Copelata</taxon>
        <taxon>Oikopleuridae</taxon>
        <taxon>Oikopleura</taxon>
    </lineage>
</organism>
<protein>
    <submittedName>
        <fullName evidence="2">Uncharacterized protein</fullName>
    </submittedName>
</protein>
<sequence length="165" mass="18172">MMSVAKIRDAYGDFILSHEKRESEMSPMPPFTISDFEKHVRGVPDGPGEMTPASSITNVTDVSTEKNISTSQASIDSESTLKSEDLHVRQQETLEAFNEAEKSIHEANENALQVLETDTEDSLDFQEIDSDLANTLTLTSTTTSVVKETAAHEPNSPRQEPAETE</sequence>
<evidence type="ECO:0000313" key="2">
    <source>
        <dbReference type="EMBL" id="CBY10978.1"/>
    </source>
</evidence>
<feature type="region of interest" description="Disordered" evidence="1">
    <location>
        <begin position="143"/>
        <end position="165"/>
    </location>
</feature>
<proteinExistence type="predicted"/>
<keyword evidence="3" id="KW-1185">Reference proteome</keyword>
<gene>
    <name evidence="2" type="ORF">GSOID_T00014717001</name>
</gene>
<dbReference type="AlphaFoldDB" id="E4XLX1"/>
<dbReference type="InParanoid" id="E4XLX1"/>
<accession>E4XLX1</accession>
<reference evidence="2" key="1">
    <citation type="journal article" date="2010" name="Science">
        <title>Plasticity of animal genome architecture unmasked by rapid evolution of a pelagic tunicate.</title>
        <authorList>
            <person name="Denoeud F."/>
            <person name="Henriet S."/>
            <person name="Mungpakdee S."/>
            <person name="Aury J.M."/>
            <person name="Da Silva C."/>
            <person name="Brinkmann H."/>
            <person name="Mikhaleva J."/>
            <person name="Olsen L.C."/>
            <person name="Jubin C."/>
            <person name="Canestro C."/>
            <person name="Bouquet J.M."/>
            <person name="Danks G."/>
            <person name="Poulain J."/>
            <person name="Campsteijn C."/>
            <person name="Adamski M."/>
            <person name="Cross I."/>
            <person name="Yadetie F."/>
            <person name="Muffato M."/>
            <person name="Louis A."/>
            <person name="Butcher S."/>
            <person name="Tsagkogeorga G."/>
            <person name="Konrad A."/>
            <person name="Singh S."/>
            <person name="Jensen M.F."/>
            <person name="Cong E.H."/>
            <person name="Eikeseth-Otteraa H."/>
            <person name="Noel B."/>
            <person name="Anthouard V."/>
            <person name="Porcel B.M."/>
            <person name="Kachouri-Lafond R."/>
            <person name="Nishino A."/>
            <person name="Ugolini M."/>
            <person name="Chourrout P."/>
            <person name="Nishida H."/>
            <person name="Aasland R."/>
            <person name="Huzurbazar S."/>
            <person name="Westhof E."/>
            <person name="Delsuc F."/>
            <person name="Lehrach H."/>
            <person name="Reinhardt R."/>
            <person name="Weissenbach J."/>
            <person name="Roy S.W."/>
            <person name="Artiguenave F."/>
            <person name="Postlethwait J.H."/>
            <person name="Manak J.R."/>
            <person name="Thompson E.M."/>
            <person name="Jaillon O."/>
            <person name="Du Pasquier L."/>
            <person name="Boudinot P."/>
            <person name="Liberles D.A."/>
            <person name="Volff J.N."/>
            <person name="Philippe H."/>
            <person name="Lenhard B."/>
            <person name="Roest Crollius H."/>
            <person name="Wincker P."/>
            <person name="Chourrout D."/>
        </authorList>
    </citation>
    <scope>NUCLEOTIDE SEQUENCE [LARGE SCALE GENOMIC DNA]</scope>
</reference>